<feature type="compositionally biased region" description="Basic and acidic residues" evidence="1">
    <location>
        <begin position="306"/>
        <end position="317"/>
    </location>
</feature>
<feature type="compositionally biased region" description="Basic and acidic residues" evidence="1">
    <location>
        <begin position="169"/>
        <end position="183"/>
    </location>
</feature>
<reference evidence="3 4" key="1">
    <citation type="submission" date="2025-05" db="UniProtKB">
        <authorList>
            <consortium name="RefSeq"/>
        </authorList>
    </citation>
    <scope>IDENTIFICATION</scope>
    <source>
        <tissue evidence="3 4">Muscle</tissue>
    </source>
</reference>
<evidence type="ECO:0000313" key="2">
    <source>
        <dbReference type="Proteomes" id="UP000694941"/>
    </source>
</evidence>
<keyword evidence="2" id="KW-1185">Reference proteome</keyword>
<evidence type="ECO:0000313" key="3">
    <source>
        <dbReference type="RefSeq" id="XP_022249171.1"/>
    </source>
</evidence>
<feature type="compositionally biased region" description="Low complexity" evidence="1">
    <location>
        <begin position="260"/>
        <end position="270"/>
    </location>
</feature>
<name>A0ABM1SZW5_LIMPO</name>
<dbReference type="GeneID" id="111087294"/>
<dbReference type="RefSeq" id="XP_022249173.1">
    <property type="nucleotide sequence ID" value="XM_022393465.1"/>
</dbReference>
<evidence type="ECO:0000313" key="4">
    <source>
        <dbReference type="RefSeq" id="XP_022249172.1"/>
    </source>
</evidence>
<organism evidence="2 3">
    <name type="scientific">Limulus polyphemus</name>
    <name type="common">Atlantic horseshoe crab</name>
    <dbReference type="NCBI Taxonomy" id="6850"/>
    <lineage>
        <taxon>Eukaryota</taxon>
        <taxon>Metazoa</taxon>
        <taxon>Ecdysozoa</taxon>
        <taxon>Arthropoda</taxon>
        <taxon>Chelicerata</taxon>
        <taxon>Merostomata</taxon>
        <taxon>Xiphosura</taxon>
        <taxon>Limulidae</taxon>
        <taxon>Limulus</taxon>
    </lineage>
</organism>
<feature type="compositionally biased region" description="Basic residues" evidence="1">
    <location>
        <begin position="248"/>
        <end position="259"/>
    </location>
</feature>
<gene>
    <name evidence="3 4 5" type="primary">LOC111087294</name>
</gene>
<feature type="compositionally biased region" description="Basic and acidic residues" evidence="1">
    <location>
        <begin position="227"/>
        <end position="244"/>
    </location>
</feature>
<evidence type="ECO:0000313" key="5">
    <source>
        <dbReference type="RefSeq" id="XP_022249173.1"/>
    </source>
</evidence>
<feature type="region of interest" description="Disordered" evidence="1">
    <location>
        <begin position="220"/>
        <end position="325"/>
    </location>
</feature>
<proteinExistence type="predicted"/>
<feature type="compositionally biased region" description="Polar residues" evidence="1">
    <location>
        <begin position="271"/>
        <end position="281"/>
    </location>
</feature>
<evidence type="ECO:0000256" key="1">
    <source>
        <dbReference type="SAM" id="MobiDB-lite"/>
    </source>
</evidence>
<sequence length="325" mass="37306">MALLRLDEEDLPQQVSLNFLDFSKLKIRTKEDLNSALWKLPELRLRQEQLSEKDILGLHQIRSSPIAALEHYHFIDPIPLTMQNIKIRDLSQVDIDWKMLTLSRPQSKIDEDAFSRFIELDKLSVKTMLADGNVISKRNVGTAGSFRSIKPSRSLLNVKSCSSGNRNKHNADESEEEKEHETLQEFSYSFYEREAREEESRGSSDIPDLLALTENLFIPAKQRGKRKDKDHAESSRPNEKRESIISRQKGKKKTKKKCSSSKLNSGKSPSLLDTKTRSNSVLDRPRSVTPTPFGDNKHQQLSTIKKKQETKKNEHIQKKATMPNN</sequence>
<feature type="region of interest" description="Disordered" evidence="1">
    <location>
        <begin position="157"/>
        <end position="183"/>
    </location>
</feature>
<protein>
    <submittedName>
        <fullName evidence="3 4">Uncharacterized protein LOC111087294</fullName>
    </submittedName>
</protein>
<dbReference type="Proteomes" id="UP000694941">
    <property type="component" value="Unplaced"/>
</dbReference>
<dbReference type="RefSeq" id="XP_022249172.1">
    <property type="nucleotide sequence ID" value="XM_022393464.1"/>
</dbReference>
<dbReference type="RefSeq" id="XP_022249171.1">
    <property type="nucleotide sequence ID" value="XM_022393463.1"/>
</dbReference>
<accession>A0ABM1SZW5</accession>